<feature type="transmembrane region" description="Helical" evidence="6">
    <location>
        <begin position="33"/>
        <end position="55"/>
    </location>
</feature>
<feature type="transmembrane region" description="Helical" evidence="6">
    <location>
        <begin position="119"/>
        <end position="137"/>
    </location>
</feature>
<dbReference type="InterPro" id="IPR037185">
    <property type="entry name" value="EmrE-like"/>
</dbReference>
<comment type="caution">
    <text evidence="8">The sequence shown here is derived from an EMBL/GenBank/DDBJ whole genome shotgun (WGS) entry which is preliminary data.</text>
</comment>
<evidence type="ECO:0000256" key="5">
    <source>
        <dbReference type="ARBA" id="ARBA00023136"/>
    </source>
</evidence>
<keyword evidence="2" id="KW-1003">Cell membrane</keyword>
<name>M5JR67_9HYPH</name>
<dbReference type="GO" id="GO:0005886">
    <property type="term" value="C:plasma membrane"/>
    <property type="evidence" value="ECO:0007669"/>
    <property type="project" value="UniProtKB-SubCell"/>
</dbReference>
<dbReference type="GeneID" id="57306152"/>
<evidence type="ECO:0000313" key="9">
    <source>
        <dbReference type="Proteomes" id="UP000011971"/>
    </source>
</evidence>
<proteinExistence type="predicted"/>
<dbReference type="Proteomes" id="UP000011971">
    <property type="component" value="Unassembled WGS sequence"/>
</dbReference>
<dbReference type="PANTHER" id="PTHR42920">
    <property type="entry name" value="OS03G0707200 PROTEIN-RELATED"/>
    <property type="match status" value="1"/>
</dbReference>
<protein>
    <submittedName>
        <fullName evidence="8">Membrane protein</fullName>
    </submittedName>
</protein>
<dbReference type="PATRIC" id="fig|1234597.4.peg.1128"/>
<evidence type="ECO:0000256" key="4">
    <source>
        <dbReference type="ARBA" id="ARBA00022989"/>
    </source>
</evidence>
<dbReference type="SUPFAM" id="SSF103481">
    <property type="entry name" value="Multidrug resistance efflux transporter EmrE"/>
    <property type="match status" value="1"/>
</dbReference>
<feature type="transmembrane region" description="Helical" evidence="6">
    <location>
        <begin position="269"/>
        <end position="289"/>
    </location>
</feature>
<evidence type="ECO:0000256" key="6">
    <source>
        <dbReference type="SAM" id="Phobius"/>
    </source>
</evidence>
<dbReference type="InterPro" id="IPR051258">
    <property type="entry name" value="Diverse_Substrate_Transporter"/>
</dbReference>
<keyword evidence="5 6" id="KW-0472">Membrane</keyword>
<evidence type="ECO:0000259" key="7">
    <source>
        <dbReference type="Pfam" id="PF00892"/>
    </source>
</evidence>
<accession>M5JR67</accession>
<evidence type="ECO:0000256" key="1">
    <source>
        <dbReference type="ARBA" id="ARBA00004651"/>
    </source>
</evidence>
<dbReference type="AlphaFoldDB" id="M5JR67"/>
<feature type="domain" description="EamA" evidence="7">
    <location>
        <begin position="4"/>
        <end position="133"/>
    </location>
</feature>
<feature type="transmembrane region" description="Helical" evidence="6">
    <location>
        <begin position="93"/>
        <end position="112"/>
    </location>
</feature>
<dbReference type="RefSeq" id="WP_006470921.1">
    <property type="nucleotide sequence ID" value="NZ_LPQX01000070.1"/>
</dbReference>
<evidence type="ECO:0000256" key="3">
    <source>
        <dbReference type="ARBA" id="ARBA00022692"/>
    </source>
</evidence>
<dbReference type="Pfam" id="PF00892">
    <property type="entry name" value="EamA"/>
    <property type="match status" value="2"/>
</dbReference>
<gene>
    <name evidence="8" type="ORF">D584_05428</name>
</gene>
<comment type="subcellular location">
    <subcellularLocation>
        <location evidence="1">Cell membrane</location>
        <topology evidence="1">Multi-pass membrane protein</topology>
    </subcellularLocation>
</comment>
<evidence type="ECO:0000256" key="2">
    <source>
        <dbReference type="ARBA" id="ARBA00022475"/>
    </source>
</evidence>
<dbReference type="EMBL" id="AOGE01000011">
    <property type="protein sequence ID" value="ELT50360.1"/>
    <property type="molecule type" value="Genomic_DNA"/>
</dbReference>
<dbReference type="InterPro" id="IPR000620">
    <property type="entry name" value="EamA_dom"/>
</dbReference>
<sequence>MRKIALLAFALNPILWASFYTVAKPAIIEIDPLLFSTLELLWTVPVGVLILACLIHHITLRDLLRGVIAGTSLYAVVLLSAGALYLTTATETAMFPALNGLLAVAFAWLFLGRGAARKTWIAGIVAAIGVLFVLPAFGNRFVGNLVALLGAVAYTGYIYVAERVTRDDEADVWVIFASELLTMAAYGSIHVLVMGSGRLLLNREPSLYWSACYVGIATTVVPTAISIIFQRYVPPVTTAFLYTLEPIWSAVFAAGILGEHLSARGYLGGLAILLGAALHSLPLSCFPFVPGRKDRQ</sequence>
<feature type="transmembrane region" description="Helical" evidence="6">
    <location>
        <begin position="143"/>
        <end position="160"/>
    </location>
</feature>
<feature type="transmembrane region" description="Helical" evidence="6">
    <location>
        <begin position="236"/>
        <end position="257"/>
    </location>
</feature>
<feature type="transmembrane region" description="Helical" evidence="6">
    <location>
        <begin position="67"/>
        <end position="87"/>
    </location>
</feature>
<feature type="domain" description="EamA" evidence="7">
    <location>
        <begin position="143"/>
        <end position="279"/>
    </location>
</feature>
<reference evidence="8 9" key="1">
    <citation type="journal article" date="2013" name="Gut Pathog.">
        <title>Draft genome of Ochrobactrum intermedium strain M86 isolated from non-ulcer dyspeptic individual from India.</title>
        <authorList>
            <person name="Kulkarni G."/>
            <person name="Dhotre D."/>
            <person name="Dharne M."/>
            <person name="Shetty S."/>
            <person name="Chowdhury S."/>
            <person name="Misra V."/>
            <person name="Misra S."/>
            <person name="Patole M."/>
            <person name="Shouche Y."/>
        </authorList>
    </citation>
    <scope>NUCLEOTIDE SEQUENCE [LARGE SCALE GENOMIC DNA]</scope>
    <source>
        <strain evidence="8 9">M86</strain>
    </source>
</reference>
<keyword evidence="4 6" id="KW-1133">Transmembrane helix</keyword>
<dbReference type="OrthoDB" id="7704317at2"/>
<keyword evidence="3 6" id="KW-0812">Transmembrane</keyword>
<organism evidence="8 9">
    <name type="scientific">Brucella intermedia M86</name>
    <dbReference type="NCBI Taxonomy" id="1234597"/>
    <lineage>
        <taxon>Bacteria</taxon>
        <taxon>Pseudomonadati</taxon>
        <taxon>Pseudomonadota</taxon>
        <taxon>Alphaproteobacteria</taxon>
        <taxon>Hyphomicrobiales</taxon>
        <taxon>Brucellaceae</taxon>
        <taxon>Brucella/Ochrobactrum group</taxon>
        <taxon>Brucella</taxon>
    </lineage>
</organism>
<feature type="transmembrane region" description="Helical" evidence="6">
    <location>
        <begin position="172"/>
        <end position="195"/>
    </location>
</feature>
<feature type="transmembrane region" description="Helical" evidence="6">
    <location>
        <begin position="207"/>
        <end position="229"/>
    </location>
</feature>
<dbReference type="PANTHER" id="PTHR42920:SF5">
    <property type="entry name" value="EAMA DOMAIN-CONTAINING PROTEIN"/>
    <property type="match status" value="1"/>
</dbReference>
<evidence type="ECO:0000313" key="8">
    <source>
        <dbReference type="EMBL" id="ELT50360.1"/>
    </source>
</evidence>